<name>A0ACB8SP59_9AGAM</name>
<keyword evidence="2" id="KW-1185">Reference proteome</keyword>
<reference evidence="1" key="2">
    <citation type="journal article" date="2022" name="New Phytol.">
        <title>Evolutionary transition to the ectomycorrhizal habit in the genomes of a hyperdiverse lineage of mushroom-forming fungi.</title>
        <authorList>
            <person name="Looney B."/>
            <person name="Miyauchi S."/>
            <person name="Morin E."/>
            <person name="Drula E."/>
            <person name="Courty P.E."/>
            <person name="Kohler A."/>
            <person name="Kuo A."/>
            <person name="LaButti K."/>
            <person name="Pangilinan J."/>
            <person name="Lipzen A."/>
            <person name="Riley R."/>
            <person name="Andreopoulos W."/>
            <person name="He G."/>
            <person name="Johnson J."/>
            <person name="Nolan M."/>
            <person name="Tritt A."/>
            <person name="Barry K.W."/>
            <person name="Grigoriev I.V."/>
            <person name="Nagy L.G."/>
            <person name="Hibbett D."/>
            <person name="Henrissat B."/>
            <person name="Matheny P.B."/>
            <person name="Labbe J."/>
            <person name="Martin F.M."/>
        </authorList>
    </citation>
    <scope>NUCLEOTIDE SEQUENCE</scope>
    <source>
        <strain evidence="1">HHB10654</strain>
    </source>
</reference>
<reference evidence="1" key="1">
    <citation type="submission" date="2021-03" db="EMBL/GenBank/DDBJ databases">
        <authorList>
            <consortium name="DOE Joint Genome Institute"/>
            <person name="Ahrendt S."/>
            <person name="Looney B.P."/>
            <person name="Miyauchi S."/>
            <person name="Morin E."/>
            <person name="Drula E."/>
            <person name="Courty P.E."/>
            <person name="Chicoki N."/>
            <person name="Fauchery L."/>
            <person name="Kohler A."/>
            <person name="Kuo A."/>
            <person name="Labutti K."/>
            <person name="Pangilinan J."/>
            <person name="Lipzen A."/>
            <person name="Riley R."/>
            <person name="Andreopoulos W."/>
            <person name="He G."/>
            <person name="Johnson J."/>
            <person name="Barry K.W."/>
            <person name="Grigoriev I.V."/>
            <person name="Nagy L."/>
            <person name="Hibbett D."/>
            <person name="Henrissat B."/>
            <person name="Matheny P.B."/>
            <person name="Labbe J."/>
            <person name="Martin F."/>
        </authorList>
    </citation>
    <scope>NUCLEOTIDE SEQUENCE</scope>
    <source>
        <strain evidence="1">HHB10654</strain>
    </source>
</reference>
<proteinExistence type="predicted"/>
<dbReference type="Proteomes" id="UP000814140">
    <property type="component" value="Unassembled WGS sequence"/>
</dbReference>
<gene>
    <name evidence="1" type="ORF">BV25DRAFT_1291821</name>
</gene>
<accession>A0ACB8SP59</accession>
<evidence type="ECO:0000313" key="1">
    <source>
        <dbReference type="EMBL" id="KAI0058273.1"/>
    </source>
</evidence>
<protein>
    <submittedName>
        <fullName evidence="1">Uncharacterized protein</fullName>
    </submittedName>
</protein>
<evidence type="ECO:0000313" key="2">
    <source>
        <dbReference type="Proteomes" id="UP000814140"/>
    </source>
</evidence>
<organism evidence="1 2">
    <name type="scientific">Artomyces pyxidatus</name>
    <dbReference type="NCBI Taxonomy" id="48021"/>
    <lineage>
        <taxon>Eukaryota</taxon>
        <taxon>Fungi</taxon>
        <taxon>Dikarya</taxon>
        <taxon>Basidiomycota</taxon>
        <taxon>Agaricomycotina</taxon>
        <taxon>Agaricomycetes</taxon>
        <taxon>Russulales</taxon>
        <taxon>Auriscalpiaceae</taxon>
        <taxon>Artomyces</taxon>
    </lineage>
</organism>
<comment type="caution">
    <text evidence="1">The sequence shown here is derived from an EMBL/GenBank/DDBJ whole genome shotgun (WGS) entry which is preliminary data.</text>
</comment>
<sequence length="337" mass="36852">MLMFGRSASCILARRALRINSSPHARLIVLAANWSEAIAFCSAHGKQRPAHLGSVPFSWLAICYAGVSVLVTLAPSFTRRLGRHSALLSTMKHHPRLWGAHHGHEAVEHAQVANKRIDRLRRYAGQIALGRECLYCSESTSLCDRKSACERYHCIHPLSAKPAPCQVRVARTGRSPRSQEDLAAPRRLVDLRPLIARSGSSQHSTAVQRSLVPTSRTTSHASVRRAGALTPTGAASHALQTQDNLSAHHEQAETAPGGGWFASWSWAGRTWRGGCRLRALPAQQSGAWGSHSWGRNHRASTRCSGRFDAGRSRSNPCRRVRRGSSLCGRVSAPLFNI</sequence>
<dbReference type="EMBL" id="MU277237">
    <property type="protein sequence ID" value="KAI0058273.1"/>
    <property type="molecule type" value="Genomic_DNA"/>
</dbReference>